<feature type="compositionally biased region" description="Polar residues" evidence="1">
    <location>
        <begin position="47"/>
        <end position="61"/>
    </location>
</feature>
<evidence type="ECO:0000256" key="1">
    <source>
        <dbReference type="SAM" id="MobiDB-lite"/>
    </source>
</evidence>
<accession>A0A0G2H5E5</accession>
<evidence type="ECO:0000313" key="2">
    <source>
        <dbReference type="EMBL" id="KKY30453.1"/>
    </source>
</evidence>
<dbReference type="EMBL" id="LCUC01000479">
    <property type="protein sequence ID" value="KKY30453.1"/>
    <property type="molecule type" value="Genomic_DNA"/>
</dbReference>
<keyword evidence="3" id="KW-1185">Reference proteome</keyword>
<dbReference type="Proteomes" id="UP000034680">
    <property type="component" value="Unassembled WGS sequence"/>
</dbReference>
<proteinExistence type="predicted"/>
<feature type="compositionally biased region" description="Polar residues" evidence="1">
    <location>
        <begin position="84"/>
        <end position="95"/>
    </location>
</feature>
<gene>
    <name evidence="2" type="ORF">UCDDA912_g09616</name>
</gene>
<dbReference type="AlphaFoldDB" id="A0A0G2H5E5"/>
<evidence type="ECO:0000313" key="3">
    <source>
        <dbReference type="Proteomes" id="UP000034680"/>
    </source>
</evidence>
<feature type="compositionally biased region" description="Polar residues" evidence="1">
    <location>
        <begin position="1"/>
        <end position="11"/>
    </location>
</feature>
<reference evidence="2 3" key="1">
    <citation type="submission" date="2015-05" db="EMBL/GenBank/DDBJ databases">
        <title>Distinctive expansion of gene families associated with plant cell wall degradation and secondary metabolism in the genomes of grapevine trunk pathogens.</title>
        <authorList>
            <person name="Lawrence D.P."/>
            <person name="Travadon R."/>
            <person name="Rolshausen P.E."/>
            <person name="Baumgartner K."/>
        </authorList>
    </citation>
    <scope>NUCLEOTIDE SEQUENCE [LARGE SCALE GENOMIC DNA]</scope>
    <source>
        <strain evidence="2">DA912</strain>
    </source>
</reference>
<name>A0A0G2H5E5_9PEZI</name>
<feature type="region of interest" description="Disordered" evidence="1">
    <location>
        <begin position="1"/>
        <end position="99"/>
    </location>
</feature>
<organism evidence="2 3">
    <name type="scientific">Diaporthe ampelina</name>
    <dbReference type="NCBI Taxonomy" id="1214573"/>
    <lineage>
        <taxon>Eukaryota</taxon>
        <taxon>Fungi</taxon>
        <taxon>Dikarya</taxon>
        <taxon>Ascomycota</taxon>
        <taxon>Pezizomycotina</taxon>
        <taxon>Sordariomycetes</taxon>
        <taxon>Sordariomycetidae</taxon>
        <taxon>Diaporthales</taxon>
        <taxon>Diaporthaceae</taxon>
        <taxon>Diaporthe</taxon>
    </lineage>
</organism>
<dbReference type="OrthoDB" id="5245621at2759"/>
<reference evidence="2 3" key="2">
    <citation type="submission" date="2015-05" db="EMBL/GenBank/DDBJ databases">
        <authorList>
            <person name="Morales-Cruz A."/>
            <person name="Amrine K.C."/>
            <person name="Cantu D."/>
        </authorList>
    </citation>
    <scope>NUCLEOTIDE SEQUENCE [LARGE SCALE GENOMIC DNA]</scope>
    <source>
        <strain evidence="2">DA912</strain>
    </source>
</reference>
<sequence length="185" mass="20103">MSESSRPSMRTPNAEGGKSSQQQQQQQQLPTPPASSTRPHPGEDPTGNFNSSNGPQGTQAAHDQPGRPSGRPRRYTSYPEIVNPQKQQPAPYQSNGRRRRRTQAELLMFHALAWLGYGEVVPNASVVTGGPLADGEIPTHGTWDLGGQRGDEDVDDLAERVSRSLTISTNRKAVERQEGLRRGGG</sequence>
<protein>
    <submittedName>
        <fullName evidence="2">Uncharacterized protein</fullName>
    </submittedName>
</protein>
<comment type="caution">
    <text evidence="2">The sequence shown here is derived from an EMBL/GenBank/DDBJ whole genome shotgun (WGS) entry which is preliminary data.</text>
</comment>